<gene>
    <name evidence="1" type="ORF">MASS_1548</name>
</gene>
<dbReference type="KEGG" id="mabb:MASS_1548"/>
<accession>A0AB33A8K3</accession>
<proteinExistence type="predicted"/>
<name>A0AB33A8K3_9MYCO</name>
<dbReference type="Proteomes" id="UP000013961">
    <property type="component" value="Chromosome"/>
</dbReference>
<dbReference type="EMBL" id="CP004374">
    <property type="protein sequence ID" value="AGM28150.1"/>
    <property type="molecule type" value="Genomic_DNA"/>
</dbReference>
<dbReference type="AlphaFoldDB" id="A0AB33A8K3"/>
<organism evidence="1 2">
    <name type="scientific">Mycobacteroides abscessus subsp. bolletii 50594</name>
    <dbReference type="NCBI Taxonomy" id="1303024"/>
    <lineage>
        <taxon>Bacteria</taxon>
        <taxon>Bacillati</taxon>
        <taxon>Actinomycetota</taxon>
        <taxon>Actinomycetes</taxon>
        <taxon>Mycobacteriales</taxon>
        <taxon>Mycobacteriaceae</taxon>
        <taxon>Mycobacteroides</taxon>
        <taxon>Mycobacteroides abscessus</taxon>
    </lineage>
</organism>
<reference evidence="1 2" key="1">
    <citation type="journal article" date="2013" name="Genome Announc.">
        <title>Complete Genome Sequence of Mycobacterium massiliense Clinical Strain Asan 50594, Belonging to the Type II Genotype.</title>
        <authorList>
            <person name="Kim B.J."/>
            <person name="Kim B.R."/>
            <person name="Hong S.H."/>
            <person name="Seok S.H."/>
            <person name="Kook Y.H."/>
            <person name="Kim B.J."/>
        </authorList>
    </citation>
    <scope>NUCLEOTIDE SEQUENCE [LARGE SCALE GENOMIC DNA]</scope>
    <source>
        <strain evidence="1 2">50594</strain>
    </source>
</reference>
<protein>
    <submittedName>
        <fullName evidence="1">Uncharacterized protein</fullName>
    </submittedName>
</protein>
<evidence type="ECO:0000313" key="2">
    <source>
        <dbReference type="Proteomes" id="UP000013961"/>
    </source>
</evidence>
<evidence type="ECO:0000313" key="1">
    <source>
        <dbReference type="EMBL" id="AGM28150.1"/>
    </source>
</evidence>
<sequence length="56" mass="6176">MTSCPQQVQRPLRLVSIEACTQFPIVETCAAQMNTSTAGLSQWSTRWMVTMKSAGL</sequence>